<comment type="caution">
    <text evidence="2">The sequence shown here is derived from an EMBL/GenBank/DDBJ whole genome shotgun (WGS) entry which is preliminary data.</text>
</comment>
<feature type="region of interest" description="Disordered" evidence="1">
    <location>
        <begin position="129"/>
        <end position="177"/>
    </location>
</feature>
<sequence>MSRSDPELSWTEGTKVVLDAEALKALEAKEKPSAWECGVMSAAYDTQTRDVERSAMAYEAKLRRYERDDVCRAAMRAANISPFPVRVAAAPAVRAAAGSCPRPPVSEPGGADSCGTRVTAEASHPVTVTIAPAPGDAAATDPAPAARSEEAACAPAPAERARKRKGDSIAKDTSSRL</sequence>
<feature type="compositionally biased region" description="Basic and acidic residues" evidence="1">
    <location>
        <begin position="166"/>
        <end position="177"/>
    </location>
</feature>
<reference evidence="2" key="1">
    <citation type="submission" date="2021-02" db="EMBL/GenBank/DDBJ databases">
        <title>First Annotated Genome of the Yellow-green Alga Tribonema minus.</title>
        <authorList>
            <person name="Mahan K.M."/>
        </authorList>
    </citation>
    <scope>NUCLEOTIDE SEQUENCE</scope>
    <source>
        <strain evidence="2">UTEX B ZZ1240</strain>
    </source>
</reference>
<dbReference type="AlphaFoldDB" id="A0A835ZFJ5"/>
<name>A0A835ZFJ5_9STRA</name>
<feature type="compositionally biased region" description="Low complexity" evidence="1">
    <location>
        <begin position="131"/>
        <end position="158"/>
    </location>
</feature>
<evidence type="ECO:0000256" key="1">
    <source>
        <dbReference type="SAM" id="MobiDB-lite"/>
    </source>
</evidence>
<dbReference type="Proteomes" id="UP000664859">
    <property type="component" value="Unassembled WGS sequence"/>
</dbReference>
<accession>A0A835ZFJ5</accession>
<evidence type="ECO:0000313" key="2">
    <source>
        <dbReference type="EMBL" id="KAG5192846.1"/>
    </source>
</evidence>
<dbReference type="EMBL" id="JAFCMP010000001">
    <property type="protein sequence ID" value="KAG5192846.1"/>
    <property type="molecule type" value="Genomic_DNA"/>
</dbReference>
<protein>
    <submittedName>
        <fullName evidence="2">Uncharacterized protein</fullName>
    </submittedName>
</protein>
<proteinExistence type="predicted"/>
<keyword evidence="3" id="KW-1185">Reference proteome</keyword>
<organism evidence="2 3">
    <name type="scientific">Tribonema minus</name>
    <dbReference type="NCBI Taxonomy" id="303371"/>
    <lineage>
        <taxon>Eukaryota</taxon>
        <taxon>Sar</taxon>
        <taxon>Stramenopiles</taxon>
        <taxon>Ochrophyta</taxon>
        <taxon>PX clade</taxon>
        <taxon>Xanthophyceae</taxon>
        <taxon>Tribonematales</taxon>
        <taxon>Tribonemataceae</taxon>
        <taxon>Tribonema</taxon>
    </lineage>
</organism>
<evidence type="ECO:0000313" key="3">
    <source>
        <dbReference type="Proteomes" id="UP000664859"/>
    </source>
</evidence>
<feature type="region of interest" description="Disordered" evidence="1">
    <location>
        <begin position="97"/>
        <end position="117"/>
    </location>
</feature>
<gene>
    <name evidence="2" type="ORF">JKP88DRAFT_272160</name>
</gene>